<sequence length="437" mass="50226">MDISLLPVSEVLKLLISEFKKLRDFKDLFETLASTTQRIAPIIAQMEKAQKVLDPANKDLYVLSKTMRRAIELVRECPRGITDKRRYTKEIDLINKSILTFCQRDIPLLERRDSLFRRLEETQRTLFDEEEQRVYLESFKDHVKRKQVQVDQQFAEALHESLINMKDLSLHEDDQVNDSATQEALLLSHQEGQAAKRRARELLDEQIAFGLRYEETKKITNGSSSSTTAPLYKDERLDQVNDSATQEALLLSHQEEQAAKRLARELLDEQIAFGLRSEETKKITDGSSSSTTGPLYKDERLDQVNDSATQEALLLSHQEEQAAKRLARELLDEQIAFEALLLSHQEEQAAKRLPRELLDEQIAFGLRYEETKKITNGSSSSTTAPLYKDERLDQVNDSATQEALLLSHQEEQAAKRLARELLDEQIAFGLKYDEDGY</sequence>
<proteinExistence type="predicted"/>
<accession>A0A8S9L6T0</accession>
<reference evidence="2" key="1">
    <citation type="submission" date="2019-12" db="EMBL/GenBank/DDBJ databases">
        <title>Genome sequencing and annotation of Brassica cretica.</title>
        <authorList>
            <person name="Studholme D.J."/>
            <person name="Sarris P.F."/>
        </authorList>
    </citation>
    <scope>NUCLEOTIDE SEQUENCE</scope>
    <source>
        <strain evidence="2">PFS-102/07</strain>
        <tissue evidence="2">Leaf</tissue>
    </source>
</reference>
<dbReference type="AlphaFoldDB" id="A0A8S9L6T0"/>
<comment type="caution">
    <text evidence="2">The sequence shown here is derived from an EMBL/GenBank/DDBJ whole genome shotgun (WGS) entry which is preliminary data.</text>
</comment>
<name>A0A8S9L6T0_BRACR</name>
<feature type="domain" description="RPW8" evidence="1">
    <location>
        <begin position="1"/>
        <end position="140"/>
    </location>
</feature>
<protein>
    <recommendedName>
        <fullName evidence="1">RPW8 domain-containing protein</fullName>
    </recommendedName>
</protein>
<evidence type="ECO:0000313" key="2">
    <source>
        <dbReference type="EMBL" id="KAF2603900.1"/>
    </source>
</evidence>
<gene>
    <name evidence="2" type="ORF">F2Q70_00027667</name>
</gene>
<organism evidence="2">
    <name type="scientific">Brassica cretica</name>
    <name type="common">Mustard</name>
    <dbReference type="NCBI Taxonomy" id="69181"/>
    <lineage>
        <taxon>Eukaryota</taxon>
        <taxon>Viridiplantae</taxon>
        <taxon>Streptophyta</taxon>
        <taxon>Embryophyta</taxon>
        <taxon>Tracheophyta</taxon>
        <taxon>Spermatophyta</taxon>
        <taxon>Magnoliopsida</taxon>
        <taxon>eudicotyledons</taxon>
        <taxon>Gunneridae</taxon>
        <taxon>Pentapetalae</taxon>
        <taxon>rosids</taxon>
        <taxon>malvids</taxon>
        <taxon>Brassicales</taxon>
        <taxon>Brassicaceae</taxon>
        <taxon>Brassiceae</taxon>
        <taxon>Brassica</taxon>
    </lineage>
</organism>
<dbReference type="PROSITE" id="PS51153">
    <property type="entry name" value="RPW8"/>
    <property type="match status" value="1"/>
</dbReference>
<dbReference type="Pfam" id="PF05659">
    <property type="entry name" value="RPW8"/>
    <property type="match status" value="1"/>
</dbReference>
<dbReference type="InterPro" id="IPR008808">
    <property type="entry name" value="Powdery_mildew-R_dom"/>
</dbReference>
<evidence type="ECO:0000259" key="1">
    <source>
        <dbReference type="PROSITE" id="PS51153"/>
    </source>
</evidence>
<dbReference type="EMBL" id="QGKY02000094">
    <property type="protein sequence ID" value="KAF2603900.1"/>
    <property type="molecule type" value="Genomic_DNA"/>
</dbReference>